<sequence length="379" mass="42559">MKELVPKFSIWGSLSILLVSPLLAGFEAEKNQDESIPNIDSEAHILYDLNAEQVLHEHNSDEKMYPASITKIVTALAAIEHTDSDETVEVSHKAANINGSRVYLLEDEEISAGQLIEGLMIASGNDTAIALAEHISGSVEQFADKMNRYLEEDVGVENTHMTNPHGLYDEDHYTTAADMAKISEYAMENDAFRELAETEMVEWESEEWDTNLFNHHDLVREYDEIKGVKNGYTRKSGATLATFAEHDNRELLTVTLNAPSGDIAQEDTKNLFRYGYNMFDISVLDFSDEQPILGYEDPDELVVAKKENEDLDWEINSDSELLVYGEEQGHITSYPLKSYTPINTVSSLNRPSPDESAQSESGFIKTLLDRFVATGYYGF</sequence>
<dbReference type="OrthoDB" id="9791132at2"/>
<evidence type="ECO:0000256" key="5">
    <source>
        <dbReference type="ARBA" id="ARBA00022984"/>
    </source>
</evidence>
<dbReference type="Proteomes" id="UP000199318">
    <property type="component" value="Unassembled WGS sequence"/>
</dbReference>
<keyword evidence="5" id="KW-0573">Peptidoglycan synthesis</keyword>
<feature type="domain" description="Peptidase S11 D-alanyl-D-alanine carboxypeptidase A N-terminal" evidence="10">
    <location>
        <begin position="33"/>
        <end position="259"/>
    </location>
</feature>
<keyword evidence="11" id="KW-0121">Carboxypeptidase</keyword>
<evidence type="ECO:0000259" key="10">
    <source>
        <dbReference type="Pfam" id="PF00768"/>
    </source>
</evidence>
<dbReference type="SUPFAM" id="SSF56601">
    <property type="entry name" value="beta-lactamase/transpeptidase-like"/>
    <property type="match status" value="1"/>
</dbReference>
<protein>
    <submittedName>
        <fullName evidence="11">D-alanyl-D-alanine carboxypeptidase/D-alanyl-D-alanine carboxypeptidase (Penicillin-binding protein 5/6)</fullName>
    </submittedName>
</protein>
<evidence type="ECO:0000313" key="12">
    <source>
        <dbReference type="Proteomes" id="UP000199318"/>
    </source>
</evidence>
<feature type="active site" description="Proton acceptor" evidence="7">
    <location>
        <position position="71"/>
    </location>
</feature>
<dbReference type="RefSeq" id="WP_093074771.1">
    <property type="nucleotide sequence ID" value="NZ_FOGV01000034.1"/>
</dbReference>
<dbReference type="PANTHER" id="PTHR21581">
    <property type="entry name" value="D-ALANYL-D-ALANINE CARBOXYPEPTIDASE"/>
    <property type="match status" value="1"/>
</dbReference>
<dbReference type="EMBL" id="FOGV01000034">
    <property type="protein sequence ID" value="SES32777.1"/>
    <property type="molecule type" value="Genomic_DNA"/>
</dbReference>
<keyword evidence="3" id="KW-0378">Hydrolase</keyword>
<dbReference type="STRING" id="1464123.SAMN05444126_13422"/>
<keyword evidence="4" id="KW-0133">Cell shape</keyword>
<dbReference type="Gene3D" id="3.40.710.10">
    <property type="entry name" value="DD-peptidase/beta-lactamase superfamily"/>
    <property type="match status" value="1"/>
</dbReference>
<dbReference type="AlphaFoldDB" id="A0A1H9WGH1"/>
<evidence type="ECO:0000256" key="4">
    <source>
        <dbReference type="ARBA" id="ARBA00022960"/>
    </source>
</evidence>
<keyword evidence="6" id="KW-0961">Cell wall biogenesis/degradation</keyword>
<dbReference type="GO" id="GO:0009002">
    <property type="term" value="F:serine-type D-Ala-D-Ala carboxypeptidase activity"/>
    <property type="evidence" value="ECO:0007669"/>
    <property type="project" value="InterPro"/>
</dbReference>
<evidence type="ECO:0000313" key="11">
    <source>
        <dbReference type="EMBL" id="SES32777.1"/>
    </source>
</evidence>
<evidence type="ECO:0000256" key="9">
    <source>
        <dbReference type="RuleBase" id="RU004016"/>
    </source>
</evidence>
<comment type="similarity">
    <text evidence="1 9">Belongs to the peptidase S11 family.</text>
</comment>
<dbReference type="Pfam" id="PF00768">
    <property type="entry name" value="Peptidase_S11"/>
    <property type="match status" value="1"/>
</dbReference>
<name>A0A1H9WGH1_9BACI</name>
<feature type="active site" description="Acyl-ester intermediate" evidence="7">
    <location>
        <position position="68"/>
    </location>
</feature>
<organism evidence="11 12">
    <name type="scientific">Salisediminibacterium halotolerans</name>
    <dbReference type="NCBI Taxonomy" id="517425"/>
    <lineage>
        <taxon>Bacteria</taxon>
        <taxon>Bacillati</taxon>
        <taxon>Bacillota</taxon>
        <taxon>Bacilli</taxon>
        <taxon>Bacillales</taxon>
        <taxon>Bacillaceae</taxon>
        <taxon>Salisediminibacterium</taxon>
    </lineage>
</organism>
<feature type="active site" evidence="7">
    <location>
        <position position="123"/>
    </location>
</feature>
<comment type="caution">
    <text evidence="11">The sequence shown here is derived from an EMBL/GenBank/DDBJ whole genome shotgun (WGS) entry which is preliminary data.</text>
</comment>
<keyword evidence="11" id="KW-0645">Protease</keyword>
<evidence type="ECO:0000256" key="2">
    <source>
        <dbReference type="ARBA" id="ARBA00022729"/>
    </source>
</evidence>
<dbReference type="PRINTS" id="PR00725">
    <property type="entry name" value="DADACBPTASE1"/>
</dbReference>
<feature type="binding site" evidence="8">
    <location>
        <position position="229"/>
    </location>
    <ligand>
        <name>substrate</name>
    </ligand>
</feature>
<proteinExistence type="inferred from homology"/>
<dbReference type="InterPro" id="IPR018044">
    <property type="entry name" value="Peptidase_S11"/>
</dbReference>
<evidence type="ECO:0000256" key="7">
    <source>
        <dbReference type="PIRSR" id="PIRSR618044-1"/>
    </source>
</evidence>
<evidence type="ECO:0000256" key="1">
    <source>
        <dbReference type="ARBA" id="ARBA00007164"/>
    </source>
</evidence>
<dbReference type="GO" id="GO:0008360">
    <property type="term" value="P:regulation of cell shape"/>
    <property type="evidence" value="ECO:0007669"/>
    <property type="project" value="UniProtKB-KW"/>
</dbReference>
<evidence type="ECO:0000256" key="6">
    <source>
        <dbReference type="ARBA" id="ARBA00023316"/>
    </source>
</evidence>
<dbReference type="GO" id="GO:0071555">
    <property type="term" value="P:cell wall organization"/>
    <property type="evidence" value="ECO:0007669"/>
    <property type="project" value="UniProtKB-KW"/>
</dbReference>
<keyword evidence="12" id="KW-1185">Reference proteome</keyword>
<evidence type="ECO:0000256" key="8">
    <source>
        <dbReference type="PIRSR" id="PIRSR618044-2"/>
    </source>
</evidence>
<gene>
    <name evidence="11" type="ORF">SAMN05444126_13422</name>
</gene>
<keyword evidence="2" id="KW-0732">Signal</keyword>
<dbReference type="InterPro" id="IPR012338">
    <property type="entry name" value="Beta-lactam/transpept-like"/>
</dbReference>
<evidence type="ECO:0000256" key="3">
    <source>
        <dbReference type="ARBA" id="ARBA00022801"/>
    </source>
</evidence>
<accession>A0A1H9WGH1</accession>
<dbReference type="GO" id="GO:0006508">
    <property type="term" value="P:proteolysis"/>
    <property type="evidence" value="ECO:0007669"/>
    <property type="project" value="InterPro"/>
</dbReference>
<dbReference type="PANTHER" id="PTHR21581:SF6">
    <property type="entry name" value="TRAFFICKING PROTEIN PARTICLE COMPLEX SUBUNIT 12"/>
    <property type="match status" value="1"/>
</dbReference>
<dbReference type="InterPro" id="IPR001967">
    <property type="entry name" value="Peptidase_S11_N"/>
</dbReference>
<reference evidence="12" key="1">
    <citation type="submission" date="2016-10" db="EMBL/GenBank/DDBJ databases">
        <authorList>
            <person name="de Groot N.N."/>
        </authorList>
    </citation>
    <scope>NUCLEOTIDE SEQUENCE [LARGE SCALE GENOMIC DNA]</scope>
    <source>
        <strain evidence="12">10nlg</strain>
    </source>
</reference>
<dbReference type="GO" id="GO:0009252">
    <property type="term" value="P:peptidoglycan biosynthetic process"/>
    <property type="evidence" value="ECO:0007669"/>
    <property type="project" value="UniProtKB-KW"/>
</dbReference>